<feature type="transmembrane region" description="Helical" evidence="5">
    <location>
        <begin position="370"/>
        <end position="392"/>
    </location>
</feature>
<reference evidence="7 8" key="1">
    <citation type="submission" date="2017-04" db="EMBL/GenBank/DDBJ databases">
        <title>Draft genome sequence of Zooshikella ganghwensis VG4 isolated from Red Sea sediments.</title>
        <authorList>
            <person name="Rehman Z."/>
            <person name="Alam I."/>
            <person name="Kamau A."/>
            <person name="Bajic V."/>
            <person name="Leiknes T."/>
        </authorList>
    </citation>
    <scope>NUCLEOTIDE SEQUENCE [LARGE SCALE GENOMIC DNA]</scope>
    <source>
        <strain evidence="7 8">VG4</strain>
    </source>
</reference>
<dbReference type="Gene3D" id="1.20.1740.10">
    <property type="entry name" value="Amino acid/polyamine transporter I"/>
    <property type="match status" value="1"/>
</dbReference>
<protein>
    <submittedName>
        <fullName evidence="7">Ethanolamine permease</fullName>
    </submittedName>
</protein>
<comment type="caution">
    <text evidence="7">The sequence shown here is derived from an EMBL/GenBank/DDBJ whole genome shotgun (WGS) entry which is preliminary data.</text>
</comment>
<feature type="transmembrane region" description="Helical" evidence="5">
    <location>
        <begin position="432"/>
        <end position="451"/>
    </location>
</feature>
<dbReference type="InterPro" id="IPR050367">
    <property type="entry name" value="APC_superfamily"/>
</dbReference>
<keyword evidence="4 5" id="KW-0472">Membrane</keyword>
<accession>A0A4P9VUT1</accession>
<dbReference type="InterPro" id="IPR004841">
    <property type="entry name" value="AA-permease/SLC12A_dom"/>
</dbReference>
<dbReference type="Proteomes" id="UP000257039">
    <property type="component" value="Unassembled WGS sequence"/>
</dbReference>
<dbReference type="NCBIfam" id="TIGR00908">
    <property type="entry name" value="2A0305"/>
    <property type="match status" value="1"/>
</dbReference>
<feature type="transmembrane region" description="Helical" evidence="5">
    <location>
        <begin position="301"/>
        <end position="322"/>
    </location>
</feature>
<dbReference type="PIRSF" id="PIRSF006060">
    <property type="entry name" value="AA_transporter"/>
    <property type="match status" value="1"/>
</dbReference>
<dbReference type="EMBL" id="NDXW01000001">
    <property type="protein sequence ID" value="RDH46102.1"/>
    <property type="molecule type" value="Genomic_DNA"/>
</dbReference>
<evidence type="ECO:0000259" key="6">
    <source>
        <dbReference type="Pfam" id="PF00324"/>
    </source>
</evidence>
<dbReference type="GO" id="GO:0016020">
    <property type="term" value="C:membrane"/>
    <property type="evidence" value="ECO:0007669"/>
    <property type="project" value="UniProtKB-SubCell"/>
</dbReference>
<comment type="subcellular location">
    <subcellularLocation>
        <location evidence="1">Membrane</location>
        <topology evidence="1">Multi-pass membrane protein</topology>
    </subcellularLocation>
</comment>
<evidence type="ECO:0000256" key="1">
    <source>
        <dbReference type="ARBA" id="ARBA00004141"/>
    </source>
</evidence>
<evidence type="ECO:0000256" key="4">
    <source>
        <dbReference type="ARBA" id="ARBA00023136"/>
    </source>
</evidence>
<dbReference type="AlphaFoldDB" id="A0A4P9VUT1"/>
<dbReference type="Pfam" id="PF00324">
    <property type="entry name" value="AA_permease"/>
    <property type="match status" value="1"/>
</dbReference>
<keyword evidence="8" id="KW-1185">Reference proteome</keyword>
<feature type="transmembrane region" description="Helical" evidence="5">
    <location>
        <begin position="251"/>
        <end position="273"/>
    </location>
</feature>
<feature type="domain" description="Amino acid permease/ SLC12A" evidence="6">
    <location>
        <begin position="45"/>
        <end position="452"/>
    </location>
</feature>
<feature type="transmembrane region" description="Helical" evidence="5">
    <location>
        <begin position="141"/>
        <end position="158"/>
    </location>
</feature>
<evidence type="ECO:0000256" key="2">
    <source>
        <dbReference type="ARBA" id="ARBA00022692"/>
    </source>
</evidence>
<proteinExistence type="predicted"/>
<dbReference type="RefSeq" id="WP_094788914.1">
    <property type="nucleotide sequence ID" value="NZ_NDXW01000001.1"/>
</dbReference>
<dbReference type="PANTHER" id="PTHR42770">
    <property type="entry name" value="AMINO ACID TRANSPORTER-RELATED"/>
    <property type="match status" value="1"/>
</dbReference>
<feature type="transmembrane region" description="Helical" evidence="5">
    <location>
        <begin position="59"/>
        <end position="83"/>
    </location>
</feature>
<keyword evidence="2 5" id="KW-0812">Transmembrane</keyword>
<evidence type="ECO:0000313" key="8">
    <source>
        <dbReference type="Proteomes" id="UP000257039"/>
    </source>
</evidence>
<organism evidence="7 8">
    <name type="scientific">Zooshikella ganghwensis</name>
    <dbReference type="NCBI Taxonomy" id="202772"/>
    <lineage>
        <taxon>Bacteria</taxon>
        <taxon>Pseudomonadati</taxon>
        <taxon>Pseudomonadota</taxon>
        <taxon>Gammaproteobacteria</taxon>
        <taxon>Oceanospirillales</taxon>
        <taxon>Zooshikellaceae</taxon>
        <taxon>Zooshikella</taxon>
    </lineage>
</organism>
<keyword evidence="3 5" id="KW-1133">Transmembrane helix</keyword>
<feature type="transmembrane region" description="Helical" evidence="5">
    <location>
        <begin position="165"/>
        <end position="188"/>
    </location>
</feature>
<feature type="transmembrane region" description="Helical" evidence="5">
    <location>
        <begin position="28"/>
        <end position="47"/>
    </location>
</feature>
<feature type="transmembrane region" description="Helical" evidence="5">
    <location>
        <begin position="404"/>
        <end position="426"/>
    </location>
</feature>
<name>A0A4P9VUT1_9GAMM</name>
<evidence type="ECO:0000256" key="5">
    <source>
        <dbReference type="SAM" id="Phobius"/>
    </source>
</evidence>
<gene>
    <name evidence="7" type="primary">eat</name>
    <name evidence="7" type="ORF">B9G39_23095</name>
</gene>
<dbReference type="InterPro" id="IPR004757">
    <property type="entry name" value="EtNH_permease"/>
</dbReference>
<dbReference type="GO" id="GO:0055085">
    <property type="term" value="P:transmembrane transport"/>
    <property type="evidence" value="ECO:0007669"/>
    <property type="project" value="InterPro"/>
</dbReference>
<feature type="transmembrane region" description="Helical" evidence="5">
    <location>
        <begin position="208"/>
        <end position="230"/>
    </location>
</feature>
<dbReference type="PANTHER" id="PTHR42770:SF7">
    <property type="entry name" value="MEMBRANE PROTEIN"/>
    <property type="match status" value="1"/>
</dbReference>
<feature type="transmembrane region" description="Helical" evidence="5">
    <location>
        <begin position="104"/>
        <end position="129"/>
    </location>
</feature>
<evidence type="ECO:0000256" key="3">
    <source>
        <dbReference type="ARBA" id="ARBA00022989"/>
    </source>
</evidence>
<evidence type="ECO:0000313" key="7">
    <source>
        <dbReference type="EMBL" id="RDH46102.1"/>
    </source>
</evidence>
<sequence>MASTDPSVSSASTKDEDYLSKRQLKQGAVGWFLLTFLGVSYVISGDFSGWNFGLAQGGFGGLLIATILMAVMYLLLVFCLAEMSSSLPTAGGGYGFARCALGPWGGYITGTAIILEYAIAPAAIAVFIGGYMNSLVGVDGPIIYLLFYVVFIGIHLLGVGEAFKIMFVITGTAIVAIGVLVVSLLPHFNAQNLFDIPVNESALGANLFLPHGFLGIWEAIPFAIWFFLAVEGVPLAAEEAHTPHKDIPKSIIYAMTILIIIAFLVLFLVPGVAGSAGMQDHTAPLVGAIQKVHGESSNAALFVNIAGLAGLIASFFSITYGYSRQIFALSRAGYLPKSLSLTSRRKVPVLALVIPGIFGFLLSLTGEGDLLITMAVFGATLSYIMMCTSHLLLRKRSSAKKSKFVTPGGAVTPWVALILAIVAFMSTFLANIVAACWAAIFFGIMILYFALYSRFRLVASAPEEEFAVVSKAEKQIYS</sequence>
<feature type="transmembrane region" description="Helical" evidence="5">
    <location>
        <begin position="347"/>
        <end position="364"/>
    </location>
</feature>